<evidence type="ECO:0000256" key="6">
    <source>
        <dbReference type="SAM" id="Phobius"/>
    </source>
</evidence>
<dbReference type="GO" id="GO:0005886">
    <property type="term" value="C:plasma membrane"/>
    <property type="evidence" value="ECO:0007669"/>
    <property type="project" value="UniProtKB-SubCell"/>
</dbReference>
<feature type="domain" description="Major facilitator superfamily (MFS) profile" evidence="7">
    <location>
        <begin position="11"/>
        <end position="451"/>
    </location>
</feature>
<dbReference type="PROSITE" id="PS50850">
    <property type="entry name" value="MFS"/>
    <property type="match status" value="1"/>
</dbReference>
<feature type="transmembrane region" description="Helical" evidence="6">
    <location>
        <begin position="333"/>
        <end position="352"/>
    </location>
</feature>
<feature type="transmembrane region" description="Helical" evidence="6">
    <location>
        <begin position="269"/>
        <end position="291"/>
    </location>
</feature>
<reference evidence="8 9" key="1">
    <citation type="submission" date="2019-01" db="EMBL/GenBank/DDBJ databases">
        <title>Genome sequence of Bacillus glycinifermentans SRCM103574.</title>
        <authorList>
            <person name="Kong H.-J."/>
            <person name="Jeong S.-Y."/>
            <person name="Jeong D.-Y."/>
        </authorList>
    </citation>
    <scope>NUCLEOTIDE SEQUENCE [LARGE SCALE GENOMIC DNA]</scope>
    <source>
        <strain evidence="8 9">SRCM103574</strain>
    </source>
</reference>
<accession>A0AAJ4D4G4</accession>
<dbReference type="InterPro" id="IPR011701">
    <property type="entry name" value="MFS"/>
</dbReference>
<dbReference type="Gene3D" id="1.20.1250.20">
    <property type="entry name" value="MFS general substrate transporter like domains"/>
    <property type="match status" value="1"/>
</dbReference>
<gene>
    <name evidence="8" type="ORF">EQZ20_23100</name>
</gene>
<evidence type="ECO:0000256" key="1">
    <source>
        <dbReference type="ARBA" id="ARBA00004651"/>
    </source>
</evidence>
<feature type="transmembrane region" description="Helical" evidence="6">
    <location>
        <begin position="204"/>
        <end position="224"/>
    </location>
</feature>
<feature type="transmembrane region" description="Helical" evidence="6">
    <location>
        <begin position="396"/>
        <end position="416"/>
    </location>
</feature>
<feature type="transmembrane region" description="Helical" evidence="6">
    <location>
        <begin position="77"/>
        <end position="100"/>
    </location>
</feature>
<dbReference type="InterPro" id="IPR036259">
    <property type="entry name" value="MFS_trans_sf"/>
</dbReference>
<protein>
    <submittedName>
        <fullName evidence="8">MFS transporter</fullName>
    </submittedName>
</protein>
<name>A0AAJ4D4G4_9BACI</name>
<evidence type="ECO:0000256" key="5">
    <source>
        <dbReference type="ARBA" id="ARBA00023136"/>
    </source>
</evidence>
<dbReference type="RefSeq" id="WP_046130671.1">
    <property type="nucleotide sequence ID" value="NZ_CP035232.1"/>
</dbReference>
<evidence type="ECO:0000313" key="9">
    <source>
        <dbReference type="Proteomes" id="UP000288675"/>
    </source>
</evidence>
<evidence type="ECO:0000313" key="8">
    <source>
        <dbReference type="EMBL" id="QAT67485.1"/>
    </source>
</evidence>
<dbReference type="PANTHER" id="PTHR42718">
    <property type="entry name" value="MAJOR FACILITATOR SUPERFAMILY MULTIDRUG TRANSPORTER MFSC"/>
    <property type="match status" value="1"/>
</dbReference>
<dbReference type="Pfam" id="PF07690">
    <property type="entry name" value="MFS_1"/>
    <property type="match status" value="1"/>
</dbReference>
<feature type="transmembrane region" description="Helical" evidence="6">
    <location>
        <begin position="428"/>
        <end position="447"/>
    </location>
</feature>
<dbReference type="PANTHER" id="PTHR42718:SF9">
    <property type="entry name" value="MAJOR FACILITATOR SUPERFAMILY MULTIDRUG TRANSPORTER MFSC"/>
    <property type="match status" value="1"/>
</dbReference>
<evidence type="ECO:0000256" key="2">
    <source>
        <dbReference type="ARBA" id="ARBA00022448"/>
    </source>
</evidence>
<organism evidence="8 9">
    <name type="scientific">Bacillus glycinifermentans</name>
    <dbReference type="NCBI Taxonomy" id="1664069"/>
    <lineage>
        <taxon>Bacteria</taxon>
        <taxon>Bacillati</taxon>
        <taxon>Bacillota</taxon>
        <taxon>Bacilli</taxon>
        <taxon>Bacillales</taxon>
        <taxon>Bacillaceae</taxon>
        <taxon>Bacillus</taxon>
    </lineage>
</organism>
<evidence type="ECO:0000256" key="3">
    <source>
        <dbReference type="ARBA" id="ARBA00022692"/>
    </source>
</evidence>
<feature type="transmembrane region" description="Helical" evidence="6">
    <location>
        <begin position="303"/>
        <end position="321"/>
    </location>
</feature>
<dbReference type="GeneID" id="82855564"/>
<dbReference type="InterPro" id="IPR020846">
    <property type="entry name" value="MFS_dom"/>
</dbReference>
<evidence type="ECO:0000256" key="4">
    <source>
        <dbReference type="ARBA" id="ARBA00022989"/>
    </source>
</evidence>
<dbReference type="EMBL" id="CP035232">
    <property type="protein sequence ID" value="QAT67485.1"/>
    <property type="molecule type" value="Genomic_DNA"/>
</dbReference>
<keyword evidence="3 6" id="KW-0812">Transmembrane</keyword>
<sequence length="454" mass="49373">MKISKKSRALFLTTVASGTMLNPLNSSMISLALHSIQKEFQLSFTTVSWLISSFYLASAVAQPVTGKLGDLIGRKKMFLSGLILVAISAIGAPLAPAFMVLLVMRLFQSIGSSAIYPSGVGLIRSHIRDRQASALAVLSIFASAMTALGPTVGGFLIVWGGWPAIFTVNFPFIIFSFVFGLLMFPKDEKKAGLNVKSVLKQLDLPGIVLFACGIVLLLSFLLSLSTVPRYAEGVSGLILLIVFIMWEHRTEKPFIDMRLFISHRALSSVYIQFIILNIFNYCLFFGLPSYFQDEMHLSVQTSGLLMLFMSGMSIIVSPLTGRWIDRSGEAQPVLIGACLMIAGAALMTLFFVEAPMIWKGLILSLLGISYGLGNVALQAAMLTASPKDIVGTSSGLFQTCRYLGSIFSSVILGMLFGKEITAHHFQELGIIMIVVAIGSLIFSFRFVKLAKDLD</sequence>
<dbReference type="GO" id="GO:0022857">
    <property type="term" value="F:transmembrane transporter activity"/>
    <property type="evidence" value="ECO:0007669"/>
    <property type="project" value="InterPro"/>
</dbReference>
<feature type="transmembrane region" description="Helical" evidence="6">
    <location>
        <begin position="42"/>
        <end position="65"/>
    </location>
</feature>
<feature type="transmembrane region" description="Helical" evidence="6">
    <location>
        <begin position="358"/>
        <end position="384"/>
    </location>
</feature>
<proteinExistence type="predicted"/>
<keyword evidence="5 6" id="KW-0472">Membrane</keyword>
<dbReference type="AlphaFoldDB" id="A0AAJ4D4G4"/>
<feature type="transmembrane region" description="Helical" evidence="6">
    <location>
        <begin position="135"/>
        <end position="158"/>
    </location>
</feature>
<keyword evidence="2" id="KW-0813">Transport</keyword>
<dbReference type="Gene3D" id="1.20.1720.10">
    <property type="entry name" value="Multidrug resistance protein D"/>
    <property type="match status" value="1"/>
</dbReference>
<dbReference type="CDD" id="cd17321">
    <property type="entry name" value="MFS_MMR_MDR_like"/>
    <property type="match status" value="1"/>
</dbReference>
<keyword evidence="4 6" id="KW-1133">Transmembrane helix</keyword>
<comment type="subcellular location">
    <subcellularLocation>
        <location evidence="1">Cell membrane</location>
        <topology evidence="1">Multi-pass membrane protein</topology>
    </subcellularLocation>
</comment>
<dbReference type="SUPFAM" id="SSF103473">
    <property type="entry name" value="MFS general substrate transporter"/>
    <property type="match status" value="1"/>
</dbReference>
<evidence type="ECO:0000259" key="7">
    <source>
        <dbReference type="PROSITE" id="PS50850"/>
    </source>
</evidence>
<dbReference type="Proteomes" id="UP000288675">
    <property type="component" value="Chromosome"/>
</dbReference>
<feature type="transmembrane region" description="Helical" evidence="6">
    <location>
        <begin position="164"/>
        <end position="184"/>
    </location>
</feature>